<protein>
    <submittedName>
        <fullName evidence="2">Large ribosomal subunit protein mL50</fullName>
    </submittedName>
</protein>
<name>A0AC35F5H5_9BILA</name>
<evidence type="ECO:0000313" key="1">
    <source>
        <dbReference type="Proteomes" id="UP000887580"/>
    </source>
</evidence>
<sequence>MFTRLSQNVPRSSSSFQCLSYRLKSDASSLTGEQKERLRSKLPSIRTDTDVQPTKTSKTFAVVSDATKEMDEIRARGAVKSNAKITGDWKEYSIEDVKIKFKIIDSLASELGFYIPNSDLHKMKTASDILEFYSTPISNTTKYTQMARDDSLPENLAIREHPVRFHPNDTEALHGGITAYPGEGGEVITLRNKRLYRSFKPKKEWYDYDDQAFDFRRPDGGMPWDPEISQKMDRYVDKKFKKRSL</sequence>
<reference evidence="2" key="1">
    <citation type="submission" date="2022-11" db="UniProtKB">
        <authorList>
            <consortium name="WormBaseParasite"/>
        </authorList>
    </citation>
    <scope>IDENTIFICATION</scope>
</reference>
<accession>A0AC35F5H5</accession>
<evidence type="ECO:0000313" key="2">
    <source>
        <dbReference type="WBParaSite" id="PS1159_v2.g1417.t1"/>
    </source>
</evidence>
<dbReference type="WBParaSite" id="PS1159_v2.g1417.t1">
    <property type="protein sequence ID" value="PS1159_v2.g1417.t1"/>
    <property type="gene ID" value="PS1159_v2.g1417"/>
</dbReference>
<organism evidence="1 2">
    <name type="scientific">Panagrolaimus sp. PS1159</name>
    <dbReference type="NCBI Taxonomy" id="55785"/>
    <lineage>
        <taxon>Eukaryota</taxon>
        <taxon>Metazoa</taxon>
        <taxon>Ecdysozoa</taxon>
        <taxon>Nematoda</taxon>
        <taxon>Chromadorea</taxon>
        <taxon>Rhabditida</taxon>
        <taxon>Tylenchina</taxon>
        <taxon>Panagrolaimomorpha</taxon>
        <taxon>Panagrolaimoidea</taxon>
        <taxon>Panagrolaimidae</taxon>
        <taxon>Panagrolaimus</taxon>
    </lineage>
</organism>
<dbReference type="Proteomes" id="UP000887580">
    <property type="component" value="Unplaced"/>
</dbReference>
<proteinExistence type="predicted"/>